<evidence type="ECO:0000256" key="15">
    <source>
        <dbReference type="RuleBase" id="RU000461"/>
    </source>
</evidence>
<evidence type="ECO:0000256" key="12">
    <source>
        <dbReference type="ARBA" id="ARBA00023033"/>
    </source>
</evidence>
<keyword evidence="10 15" id="KW-0560">Oxidoreductase</keyword>
<dbReference type="Gene3D" id="1.10.630.10">
    <property type="entry name" value="Cytochrome P450"/>
    <property type="match status" value="1"/>
</dbReference>
<dbReference type="PANTHER" id="PTHR24292">
    <property type="entry name" value="CYTOCHROME P450"/>
    <property type="match status" value="1"/>
</dbReference>
<keyword evidence="16" id="KW-1133">Transmembrane helix</keyword>
<evidence type="ECO:0000256" key="5">
    <source>
        <dbReference type="ARBA" id="ARBA00010617"/>
    </source>
</evidence>
<dbReference type="FunFam" id="1.10.630.10:FF:000042">
    <property type="entry name" value="Cytochrome P450"/>
    <property type="match status" value="1"/>
</dbReference>
<dbReference type="GO" id="GO:0004497">
    <property type="term" value="F:monooxygenase activity"/>
    <property type="evidence" value="ECO:0007669"/>
    <property type="project" value="UniProtKB-KW"/>
</dbReference>
<dbReference type="GO" id="GO:0005506">
    <property type="term" value="F:iron ion binding"/>
    <property type="evidence" value="ECO:0007669"/>
    <property type="project" value="InterPro"/>
</dbReference>
<evidence type="ECO:0000256" key="1">
    <source>
        <dbReference type="ARBA" id="ARBA00001971"/>
    </source>
</evidence>
<name>A0A6A4VZ13_AMPAM</name>
<keyword evidence="16" id="KW-0812">Transmembrane</keyword>
<comment type="caution">
    <text evidence="17">The sequence shown here is derived from an EMBL/GenBank/DDBJ whole genome shotgun (WGS) entry which is preliminary data.</text>
</comment>
<dbReference type="InterPro" id="IPR036396">
    <property type="entry name" value="Cyt_P450_sf"/>
</dbReference>
<sequence length="509" mass="57460">MIGTLLGVLSAVLKWVFTPLPLAVLACTMATIYYLMTKDYRFWKARGVPGPTPTFPYGNEFGPPLVDFIGFEEWIYNTQGGKKFCGYIEMARPVLYVGDLDLIRAITIKDFESFTDRRDLAISEDFMEMLQVLNGKEWKDTRSVMSPTFSSSKLRAMHQLCLDNASNLNDYVKAEMKRTGGEIDIKDCFGRFTMDNIASCAFGVNCNSFKDPNTEFAKNAAVLFEAPTGFAAVRLTLLVLLGNIVQKILPDPLKSVNQFFARVVNRTINERQTGDRRKDFLQLLLDTKDKDGKRILTDSSIIAQSVLFFIVGYDTTAKLLTFAAYCLATNPEVQDGILSEIDEVLERHKGQLTYEALGEMHQLDRAISETLRLYPPAARIERLSSKEYTLPGTNVTIPKGTVVQMPIFTLHRDPDHYPDPMRFDPDRFLPEEKEKRHPCAYIPFGSGPRNCIAMRFALFEAKVALAAMLRETRLEPGPNTPKPPMPLDKRAFLLTPEGNKAFLRAVPRK</sequence>
<keyword evidence="7 14" id="KW-0479">Metal-binding</keyword>
<dbReference type="InterPro" id="IPR050476">
    <property type="entry name" value="Insect_CytP450_Detox"/>
</dbReference>
<dbReference type="SUPFAM" id="SSF48264">
    <property type="entry name" value="Cytochrome P450"/>
    <property type="match status" value="1"/>
</dbReference>
<reference evidence="17 18" key="1">
    <citation type="submission" date="2019-07" db="EMBL/GenBank/DDBJ databases">
        <title>Draft genome assembly of a fouling barnacle, Amphibalanus amphitrite (Darwin, 1854): The first reference genome for Thecostraca.</title>
        <authorList>
            <person name="Kim W."/>
        </authorList>
    </citation>
    <scope>NUCLEOTIDE SEQUENCE [LARGE SCALE GENOMIC DNA]</scope>
    <source>
        <strain evidence="17">SNU_AA5</strain>
        <tissue evidence="17">Soma without cirri and trophi</tissue>
    </source>
</reference>
<evidence type="ECO:0000256" key="8">
    <source>
        <dbReference type="ARBA" id="ARBA00022824"/>
    </source>
</evidence>
<evidence type="ECO:0000256" key="13">
    <source>
        <dbReference type="ARBA" id="ARBA00023136"/>
    </source>
</evidence>
<organism evidence="17 18">
    <name type="scientific">Amphibalanus amphitrite</name>
    <name type="common">Striped barnacle</name>
    <name type="synonym">Balanus amphitrite</name>
    <dbReference type="NCBI Taxonomy" id="1232801"/>
    <lineage>
        <taxon>Eukaryota</taxon>
        <taxon>Metazoa</taxon>
        <taxon>Ecdysozoa</taxon>
        <taxon>Arthropoda</taxon>
        <taxon>Crustacea</taxon>
        <taxon>Multicrustacea</taxon>
        <taxon>Cirripedia</taxon>
        <taxon>Thoracica</taxon>
        <taxon>Thoracicalcarea</taxon>
        <taxon>Balanomorpha</taxon>
        <taxon>Balanoidea</taxon>
        <taxon>Balanidae</taxon>
        <taxon>Amphibalaninae</taxon>
        <taxon>Amphibalanus</taxon>
    </lineage>
</organism>
<evidence type="ECO:0000256" key="16">
    <source>
        <dbReference type="SAM" id="Phobius"/>
    </source>
</evidence>
<dbReference type="PROSITE" id="PS00086">
    <property type="entry name" value="CYTOCHROME_P450"/>
    <property type="match status" value="1"/>
</dbReference>
<dbReference type="PANTHER" id="PTHR24292:SF54">
    <property type="entry name" value="CYP9F3-RELATED"/>
    <property type="match status" value="1"/>
</dbReference>
<dbReference type="Proteomes" id="UP000440578">
    <property type="component" value="Unassembled WGS sequence"/>
</dbReference>
<keyword evidence="11 14" id="KW-0408">Iron</keyword>
<dbReference type="AlphaFoldDB" id="A0A6A4VZ13"/>
<feature type="transmembrane region" description="Helical" evidence="16">
    <location>
        <begin position="12"/>
        <end position="36"/>
    </location>
</feature>
<evidence type="ECO:0000256" key="2">
    <source>
        <dbReference type="ARBA" id="ARBA00003690"/>
    </source>
</evidence>
<evidence type="ECO:0000256" key="9">
    <source>
        <dbReference type="ARBA" id="ARBA00022848"/>
    </source>
</evidence>
<keyword evidence="6 14" id="KW-0349">Heme</keyword>
<dbReference type="InterPro" id="IPR017972">
    <property type="entry name" value="Cyt_P450_CS"/>
</dbReference>
<comment type="cofactor">
    <cofactor evidence="1 14">
        <name>heme</name>
        <dbReference type="ChEBI" id="CHEBI:30413"/>
    </cofactor>
</comment>
<dbReference type="Pfam" id="PF00067">
    <property type="entry name" value="p450"/>
    <property type="match status" value="1"/>
</dbReference>
<protein>
    <submittedName>
        <fullName evidence="17">Putative cytochrome P450 6a13</fullName>
    </submittedName>
</protein>
<evidence type="ECO:0000256" key="3">
    <source>
        <dbReference type="ARBA" id="ARBA00004174"/>
    </source>
</evidence>
<feature type="binding site" description="axial binding residue" evidence="14">
    <location>
        <position position="451"/>
    </location>
    <ligand>
        <name>heme</name>
        <dbReference type="ChEBI" id="CHEBI:30413"/>
    </ligand>
    <ligandPart>
        <name>Fe</name>
        <dbReference type="ChEBI" id="CHEBI:18248"/>
    </ligandPart>
</feature>
<proteinExistence type="inferred from homology"/>
<keyword evidence="12 15" id="KW-0503">Monooxygenase</keyword>
<comment type="function">
    <text evidence="2">May be involved in the metabolism of insect hormones and in the breakdown of synthetic insecticides.</text>
</comment>
<dbReference type="OrthoDB" id="1470350at2759"/>
<evidence type="ECO:0000313" key="18">
    <source>
        <dbReference type="Proteomes" id="UP000440578"/>
    </source>
</evidence>
<dbReference type="GO" id="GO:0016705">
    <property type="term" value="F:oxidoreductase activity, acting on paired donors, with incorporation or reduction of molecular oxygen"/>
    <property type="evidence" value="ECO:0007669"/>
    <property type="project" value="InterPro"/>
</dbReference>
<evidence type="ECO:0000313" key="17">
    <source>
        <dbReference type="EMBL" id="KAF0294711.1"/>
    </source>
</evidence>
<comment type="similarity">
    <text evidence="5 15">Belongs to the cytochrome P450 family.</text>
</comment>
<dbReference type="CDD" id="cd11056">
    <property type="entry name" value="CYP6-like"/>
    <property type="match status" value="1"/>
</dbReference>
<evidence type="ECO:0000256" key="11">
    <source>
        <dbReference type="ARBA" id="ARBA00023004"/>
    </source>
</evidence>
<gene>
    <name evidence="17" type="primary">Cyp6a13_1</name>
    <name evidence="17" type="ORF">FJT64_007636</name>
</gene>
<evidence type="ECO:0000256" key="7">
    <source>
        <dbReference type="ARBA" id="ARBA00022723"/>
    </source>
</evidence>
<dbReference type="InterPro" id="IPR001128">
    <property type="entry name" value="Cyt_P450"/>
</dbReference>
<evidence type="ECO:0000256" key="6">
    <source>
        <dbReference type="ARBA" id="ARBA00022617"/>
    </source>
</evidence>
<dbReference type="InterPro" id="IPR002403">
    <property type="entry name" value="Cyt_P450_E_grp-IV"/>
</dbReference>
<evidence type="ECO:0000256" key="10">
    <source>
        <dbReference type="ARBA" id="ARBA00023002"/>
    </source>
</evidence>
<keyword evidence="13 16" id="KW-0472">Membrane</keyword>
<keyword evidence="8" id="KW-0256">Endoplasmic reticulum</keyword>
<evidence type="ECO:0000256" key="4">
    <source>
        <dbReference type="ARBA" id="ARBA00004406"/>
    </source>
</evidence>
<dbReference type="PRINTS" id="PR00385">
    <property type="entry name" value="P450"/>
</dbReference>
<dbReference type="PRINTS" id="PR00465">
    <property type="entry name" value="EP450IV"/>
</dbReference>
<evidence type="ECO:0000256" key="14">
    <source>
        <dbReference type="PIRSR" id="PIRSR602403-1"/>
    </source>
</evidence>
<keyword evidence="18" id="KW-1185">Reference proteome</keyword>
<dbReference type="EMBL" id="VIIS01001667">
    <property type="protein sequence ID" value="KAF0294711.1"/>
    <property type="molecule type" value="Genomic_DNA"/>
</dbReference>
<keyword evidence="9" id="KW-0492">Microsome</keyword>
<comment type="subcellular location">
    <subcellularLocation>
        <location evidence="4">Endoplasmic reticulum membrane</location>
        <topology evidence="4">Peripheral membrane protein</topology>
    </subcellularLocation>
    <subcellularLocation>
        <location evidence="3">Microsome membrane</location>
        <topology evidence="3">Peripheral membrane protein</topology>
    </subcellularLocation>
</comment>
<dbReference type="GO" id="GO:0020037">
    <property type="term" value="F:heme binding"/>
    <property type="evidence" value="ECO:0007669"/>
    <property type="project" value="InterPro"/>
</dbReference>
<dbReference type="GO" id="GO:0005789">
    <property type="term" value="C:endoplasmic reticulum membrane"/>
    <property type="evidence" value="ECO:0007669"/>
    <property type="project" value="UniProtKB-SubCell"/>
</dbReference>
<accession>A0A6A4VZ13</accession>